<dbReference type="EMBL" id="CABM01000026">
    <property type="protein sequence ID" value="CBH96389.1"/>
    <property type="molecule type" value="Genomic_DNA"/>
</dbReference>
<gene>
    <name evidence="1" type="ORF">CARN2_1247</name>
</gene>
<reference evidence="1" key="1">
    <citation type="submission" date="2009-10" db="EMBL/GenBank/DDBJ databases">
        <title>Diversity of trophic interactions inside an arsenic-rich microbial ecosystem.</title>
        <authorList>
            <person name="Bertin P.N."/>
            <person name="Heinrich-Salmeron A."/>
            <person name="Pelletier E."/>
            <person name="Goulhen-Chollet F."/>
            <person name="Arsene-Ploetze F."/>
            <person name="Gallien S."/>
            <person name="Calteau A."/>
            <person name="Vallenet D."/>
            <person name="Casiot C."/>
            <person name="Chane-Woon-Ming B."/>
            <person name="Giloteaux L."/>
            <person name="Barakat M."/>
            <person name="Bonnefoy V."/>
            <person name="Bruneel O."/>
            <person name="Chandler M."/>
            <person name="Cleiss J."/>
            <person name="Duran R."/>
            <person name="Elbaz-Poulichet F."/>
            <person name="Fonknechten N."/>
            <person name="Lauga B."/>
            <person name="Mornico D."/>
            <person name="Ortet P."/>
            <person name="Schaeffer C."/>
            <person name="Siguier P."/>
            <person name="Alexander Thil Smith A."/>
            <person name="Van Dorsselaer A."/>
            <person name="Weissenbach J."/>
            <person name="Medigue C."/>
            <person name="Le Paslier D."/>
        </authorList>
    </citation>
    <scope>NUCLEOTIDE SEQUENCE</scope>
</reference>
<sequence>MMRTFLKNNKIFFETIATTLLALMALIVSTAQWRVAADSRYLANIRYLPHINAELSLDNSREGWQTDKFVISNSGGDVYDLASRPIAFLDIRELQLLRPGQKPDPNMRLKSA</sequence>
<name>E6PN87_9ZZZZ</name>
<dbReference type="AlphaFoldDB" id="E6PN87"/>
<protein>
    <submittedName>
        <fullName evidence="1">Uncharacterized protein</fullName>
    </submittedName>
</protein>
<comment type="caution">
    <text evidence="1">The sequence shown here is derived from an EMBL/GenBank/DDBJ whole genome shotgun (WGS) entry which is preliminary data.</text>
</comment>
<accession>E6PN87</accession>
<organism evidence="1">
    <name type="scientific">mine drainage metagenome</name>
    <dbReference type="NCBI Taxonomy" id="410659"/>
    <lineage>
        <taxon>unclassified sequences</taxon>
        <taxon>metagenomes</taxon>
        <taxon>ecological metagenomes</taxon>
    </lineage>
</organism>
<evidence type="ECO:0000313" key="1">
    <source>
        <dbReference type="EMBL" id="CBH96389.1"/>
    </source>
</evidence>
<proteinExistence type="predicted"/>